<protein>
    <submittedName>
        <fullName evidence="2">F-box domain-containing protein</fullName>
    </submittedName>
</protein>
<evidence type="ECO:0000313" key="2">
    <source>
        <dbReference type="WBParaSite" id="SMUV_0000177401-mRNA-1"/>
    </source>
</evidence>
<dbReference type="WBParaSite" id="SMUV_0000177401-mRNA-1">
    <property type="protein sequence ID" value="SMUV_0000177401-mRNA-1"/>
    <property type="gene ID" value="SMUV_0000177401"/>
</dbReference>
<name>A0A0N5AC98_9BILA</name>
<keyword evidence="1" id="KW-1185">Reference proteome</keyword>
<evidence type="ECO:0000313" key="1">
    <source>
        <dbReference type="Proteomes" id="UP000046393"/>
    </source>
</evidence>
<organism evidence="1 2">
    <name type="scientific">Syphacia muris</name>
    <dbReference type="NCBI Taxonomy" id="451379"/>
    <lineage>
        <taxon>Eukaryota</taxon>
        <taxon>Metazoa</taxon>
        <taxon>Ecdysozoa</taxon>
        <taxon>Nematoda</taxon>
        <taxon>Chromadorea</taxon>
        <taxon>Rhabditida</taxon>
        <taxon>Spirurina</taxon>
        <taxon>Oxyuridomorpha</taxon>
        <taxon>Oxyuroidea</taxon>
        <taxon>Oxyuridae</taxon>
        <taxon>Syphacia</taxon>
    </lineage>
</organism>
<proteinExistence type="predicted"/>
<dbReference type="Proteomes" id="UP000046393">
    <property type="component" value="Unplaced"/>
</dbReference>
<accession>A0A0N5AC98</accession>
<reference evidence="2" key="1">
    <citation type="submission" date="2017-02" db="UniProtKB">
        <authorList>
            <consortium name="WormBaseParasite"/>
        </authorList>
    </citation>
    <scope>IDENTIFICATION</scope>
</reference>
<dbReference type="AlphaFoldDB" id="A0A0N5AC98"/>
<sequence>MASEATTSYQASAFSDDDAECFSSFLSFYLGPGRCFNAAAAGLKEILALSQRHSRVDCHLGMCPAYKRLKMREVCRHWKEVHDKYFVCRSKFKRLKITANDHKIRLTGIKRTCEKVVEFRKDRNVLVYLLRSTELVPKGVDYQGGTVVLENEAASDEVLHLIEQQEWNIRKIELHGMLVNITNDVLYNFIEKQNSNPALCNIREFYVKHGTINEGFVSDRLISALHKTGMIFDVELVKNCIAHLTRTFVSDAVLPMILQPDMYYCLRHPFACKISIQGIKRSLETFFATDWTKVRYPERYSVANNDADAAARSVCCYYRCELKLQASAKFNLASFTGMKIKGIMEYIYCEHGIHLDGRHLRPGAIERGEIMFLRQRMGGRLMYAKIVLF</sequence>